<evidence type="ECO:0000256" key="4">
    <source>
        <dbReference type="ARBA" id="ARBA00022679"/>
    </source>
</evidence>
<feature type="transmembrane region" description="Helical" evidence="9">
    <location>
        <begin position="107"/>
        <end position="124"/>
    </location>
</feature>
<dbReference type="KEGG" id="cbw:RR42_s2110"/>
<accession>A0A0C4YDH7</accession>
<organism evidence="12 13">
    <name type="scientific">Cupriavidus basilensis</name>
    <dbReference type="NCBI Taxonomy" id="68895"/>
    <lineage>
        <taxon>Bacteria</taxon>
        <taxon>Pseudomonadati</taxon>
        <taxon>Pseudomonadota</taxon>
        <taxon>Betaproteobacteria</taxon>
        <taxon>Burkholderiales</taxon>
        <taxon>Burkholderiaceae</taxon>
        <taxon>Cupriavidus</taxon>
    </lineage>
</organism>
<keyword evidence="4 12" id="KW-0808">Transferase</keyword>
<dbReference type="RefSeq" id="WP_043355624.1">
    <property type="nucleotide sequence ID" value="NZ_CP010537.1"/>
</dbReference>
<feature type="domain" description="Aminoarabinose transferase C-terminal" evidence="11">
    <location>
        <begin position="469"/>
        <end position="571"/>
    </location>
</feature>
<feature type="transmembrane region" description="Helical" evidence="9">
    <location>
        <begin position="375"/>
        <end position="395"/>
    </location>
</feature>
<dbReference type="PANTHER" id="PTHR33908">
    <property type="entry name" value="MANNOSYLTRANSFERASE YKCB-RELATED"/>
    <property type="match status" value="1"/>
</dbReference>
<feature type="transmembrane region" description="Helical" evidence="9">
    <location>
        <begin position="155"/>
        <end position="173"/>
    </location>
</feature>
<feature type="compositionally biased region" description="Low complexity" evidence="8">
    <location>
        <begin position="578"/>
        <end position="590"/>
    </location>
</feature>
<dbReference type="GO" id="GO:0010041">
    <property type="term" value="P:response to iron(III) ion"/>
    <property type="evidence" value="ECO:0007669"/>
    <property type="project" value="TreeGrafter"/>
</dbReference>
<dbReference type="PANTHER" id="PTHR33908:SF3">
    <property type="entry name" value="UNDECAPRENYL PHOSPHATE-ALPHA-4-AMINO-4-DEOXY-L-ARABINOSE ARABINOSYL TRANSFERASE"/>
    <property type="match status" value="1"/>
</dbReference>
<keyword evidence="5 9" id="KW-0812">Transmembrane</keyword>
<keyword evidence="3" id="KW-0328">Glycosyltransferase</keyword>
<evidence type="ECO:0000256" key="2">
    <source>
        <dbReference type="ARBA" id="ARBA00022475"/>
    </source>
</evidence>
<feature type="transmembrane region" description="Helical" evidence="9">
    <location>
        <begin position="185"/>
        <end position="217"/>
    </location>
</feature>
<protein>
    <submittedName>
        <fullName evidence="12">Polymyxin resistance protein ArnT, undecaprenyl phosphate-alpha-L-Ara4N transferase</fullName>
    </submittedName>
</protein>
<evidence type="ECO:0000256" key="8">
    <source>
        <dbReference type="SAM" id="MobiDB-lite"/>
    </source>
</evidence>
<evidence type="ECO:0000313" key="12">
    <source>
        <dbReference type="EMBL" id="AJG23692.1"/>
    </source>
</evidence>
<reference evidence="12 13" key="1">
    <citation type="journal article" date="2015" name="Genome Announc.">
        <title>Complete Genome Sequence of Cupriavidus basilensis 4G11, Isolated from the Oak Ridge Field Research Center Site.</title>
        <authorList>
            <person name="Ray J."/>
            <person name="Waters R.J."/>
            <person name="Skerker J.M."/>
            <person name="Kuehl J.V."/>
            <person name="Price M.N."/>
            <person name="Huang J."/>
            <person name="Chakraborty R."/>
            <person name="Arkin A.P."/>
            <person name="Deutschbauer A."/>
        </authorList>
    </citation>
    <scope>NUCLEOTIDE SEQUENCE [LARGE SCALE GENOMIC DNA]</scope>
    <source>
        <strain evidence="12">4G11</strain>
    </source>
</reference>
<dbReference type="GO" id="GO:0016763">
    <property type="term" value="F:pentosyltransferase activity"/>
    <property type="evidence" value="ECO:0007669"/>
    <property type="project" value="TreeGrafter"/>
</dbReference>
<evidence type="ECO:0000256" key="7">
    <source>
        <dbReference type="ARBA" id="ARBA00023136"/>
    </source>
</evidence>
<evidence type="ECO:0000259" key="11">
    <source>
        <dbReference type="Pfam" id="PF18583"/>
    </source>
</evidence>
<dbReference type="InterPro" id="IPR038731">
    <property type="entry name" value="RgtA/B/C-like"/>
</dbReference>
<dbReference type="AlphaFoldDB" id="A0A0C4YDH7"/>
<dbReference type="GO" id="GO:0009103">
    <property type="term" value="P:lipopolysaccharide biosynthetic process"/>
    <property type="evidence" value="ECO:0007669"/>
    <property type="project" value="UniProtKB-ARBA"/>
</dbReference>
<evidence type="ECO:0000259" key="10">
    <source>
        <dbReference type="Pfam" id="PF13231"/>
    </source>
</evidence>
<dbReference type="STRING" id="68895.RR42_s2110"/>
<evidence type="ECO:0000256" key="5">
    <source>
        <dbReference type="ARBA" id="ARBA00022692"/>
    </source>
</evidence>
<keyword evidence="13" id="KW-1185">Reference proteome</keyword>
<name>A0A0C4YDH7_9BURK</name>
<feature type="transmembrane region" description="Helical" evidence="9">
    <location>
        <begin position="319"/>
        <end position="338"/>
    </location>
</feature>
<dbReference type="InterPro" id="IPR040845">
    <property type="entry name" value="Arnt_C"/>
</dbReference>
<feature type="transmembrane region" description="Helical" evidence="9">
    <location>
        <begin position="435"/>
        <end position="455"/>
    </location>
</feature>
<keyword evidence="6 9" id="KW-1133">Transmembrane helix</keyword>
<dbReference type="Proteomes" id="UP000031843">
    <property type="component" value="Chromosome secondary"/>
</dbReference>
<dbReference type="Pfam" id="PF18583">
    <property type="entry name" value="Arnt_C"/>
    <property type="match status" value="1"/>
</dbReference>
<feature type="transmembrane region" description="Helical" evidence="9">
    <location>
        <begin position="229"/>
        <end position="248"/>
    </location>
</feature>
<proteinExistence type="predicted"/>
<feature type="transmembrane region" description="Helical" evidence="9">
    <location>
        <begin position="407"/>
        <end position="426"/>
    </location>
</feature>
<evidence type="ECO:0000256" key="1">
    <source>
        <dbReference type="ARBA" id="ARBA00004651"/>
    </source>
</evidence>
<feature type="region of interest" description="Disordered" evidence="8">
    <location>
        <begin position="568"/>
        <end position="590"/>
    </location>
</feature>
<feature type="transmembrane region" description="Helical" evidence="9">
    <location>
        <begin position="130"/>
        <end position="148"/>
    </location>
</feature>
<feature type="transmembrane region" description="Helical" evidence="9">
    <location>
        <begin position="280"/>
        <end position="298"/>
    </location>
</feature>
<dbReference type="EMBL" id="CP010537">
    <property type="protein sequence ID" value="AJG23692.1"/>
    <property type="molecule type" value="Genomic_DNA"/>
</dbReference>
<keyword evidence="7 9" id="KW-0472">Membrane</keyword>
<feature type="transmembrane region" description="Helical" evidence="9">
    <location>
        <begin position="344"/>
        <end position="363"/>
    </location>
</feature>
<evidence type="ECO:0000313" key="13">
    <source>
        <dbReference type="Proteomes" id="UP000031843"/>
    </source>
</evidence>
<feature type="domain" description="Glycosyltransferase RgtA/B/C/D-like" evidence="10">
    <location>
        <begin position="83"/>
        <end position="246"/>
    </location>
</feature>
<keyword evidence="2" id="KW-1003">Cell membrane</keyword>
<dbReference type="GO" id="GO:0005886">
    <property type="term" value="C:plasma membrane"/>
    <property type="evidence" value="ECO:0007669"/>
    <property type="project" value="UniProtKB-SubCell"/>
</dbReference>
<evidence type="ECO:0000256" key="6">
    <source>
        <dbReference type="ARBA" id="ARBA00022989"/>
    </source>
</evidence>
<evidence type="ECO:0000256" key="3">
    <source>
        <dbReference type="ARBA" id="ARBA00022676"/>
    </source>
</evidence>
<evidence type="ECO:0000256" key="9">
    <source>
        <dbReference type="SAM" id="Phobius"/>
    </source>
</evidence>
<gene>
    <name evidence="12" type="ORF">RR42_s2110</name>
</gene>
<dbReference type="Pfam" id="PF13231">
    <property type="entry name" value="PMT_2"/>
    <property type="match status" value="1"/>
</dbReference>
<comment type="subcellular location">
    <subcellularLocation>
        <location evidence="1">Cell membrane</location>
        <topology evidence="1">Multi-pass membrane protein</topology>
    </subcellularLocation>
</comment>
<sequence length="590" mass="65544">MRSSVTSRDTSRSTAQGVSQSAGLPTITIVLVCLFILLVWFGTLDARHLLRSDEGRYAEIAREMFSTGDWVTIRYNALKYFEKPPFHMWVTALSYTLFGVGDWQARLCVALSGMVGLVVSMLAAHRWYGLRAAFLTGLVLAAAPMWSVASHFNSLDMTLSGAMACVLAFMLLAQHPAATPAARRYWMWACWIAMGVAILTKGLVGIALPGLVLVIYTLISRDFGLWRRLHLITGTALMLIVTVPWFWLVSERNPEFLNFFFIHEHWQRYTSTVHSRKGPLWYFVPLLVAGFIPWLGLAPRMWQVVRGEGAAARVAPARPFQPALLLAVWAIAIFVFFSLSGSKLPGYIVPIFPALGMLAAVALQHIDERSWKRQLNGMLVISAIGLLASPVVATLNSDNTPNELYRLFAVWVGAAFVLMLGAVFLARKLLASKGLMVSITVYSLGLFTSFTVALLGHEVMGRQTSGVDMVPAINAVLTDDMPIYGVRMLDHTLPYYLRRTTIMVEWPDELEFGTKQEPQKWLPTLDAFIAKWQDGQHAVGIMSAATYKILQESKVPMYKIGQDKRRVAVTNFPPPGQAPAAPQQEPNRAP</sequence>
<feature type="transmembrane region" description="Helical" evidence="9">
    <location>
        <begin position="21"/>
        <end position="41"/>
    </location>
</feature>
<dbReference type="InterPro" id="IPR050297">
    <property type="entry name" value="LipidA_mod_glycosyltrf_83"/>
</dbReference>